<evidence type="ECO:0000256" key="10">
    <source>
        <dbReference type="ARBA" id="ARBA00029753"/>
    </source>
</evidence>
<feature type="chain" id="PRO_5043516084" description="Phosphatidylinositol-glycan-specific phospholipase D" evidence="13">
    <location>
        <begin position="29"/>
        <end position="876"/>
    </location>
</feature>
<dbReference type="Gene3D" id="2.130.10.130">
    <property type="entry name" value="Integrin alpha, N-terminal"/>
    <property type="match status" value="2"/>
</dbReference>
<dbReference type="Pfam" id="PF00882">
    <property type="entry name" value="Zn_dep_PLPC"/>
    <property type="match status" value="1"/>
</dbReference>
<name>A0AAU9WMX0_9CNID</name>
<evidence type="ECO:0000256" key="13">
    <source>
        <dbReference type="SAM" id="SignalP"/>
    </source>
</evidence>
<evidence type="ECO:0000256" key="11">
    <source>
        <dbReference type="ARBA" id="ARBA00093237"/>
    </source>
</evidence>
<dbReference type="InterPro" id="IPR013517">
    <property type="entry name" value="FG-GAP"/>
</dbReference>
<dbReference type="AlphaFoldDB" id="A0AAU9WMX0"/>
<dbReference type="PRINTS" id="PR00718">
    <property type="entry name" value="PHPHLIPASED"/>
</dbReference>
<keyword evidence="6 13" id="KW-0732">Signal</keyword>
<keyword evidence="5" id="KW-0964">Secreted</keyword>
<evidence type="ECO:0000313" key="15">
    <source>
        <dbReference type="EMBL" id="CAH3119599.1"/>
    </source>
</evidence>
<dbReference type="PANTHER" id="PTHR23221:SF7">
    <property type="entry name" value="PHOSPHATIDYLINOSITOL-GLYCAN-SPECIFIC PHOSPHOLIPASE D"/>
    <property type="match status" value="1"/>
</dbReference>
<evidence type="ECO:0000256" key="3">
    <source>
        <dbReference type="ARBA" id="ARBA00012284"/>
    </source>
</evidence>
<dbReference type="GO" id="GO:0005615">
    <property type="term" value="C:extracellular space"/>
    <property type="evidence" value="ECO:0007669"/>
    <property type="project" value="TreeGrafter"/>
</dbReference>
<comment type="caution">
    <text evidence="15">The sequence shown here is derived from an EMBL/GenBank/DDBJ whole genome shotgun (WGS) entry which is preliminary data.</text>
</comment>
<proteinExistence type="inferred from homology"/>
<evidence type="ECO:0000256" key="5">
    <source>
        <dbReference type="ARBA" id="ARBA00022525"/>
    </source>
</evidence>
<organism evidence="15 16">
    <name type="scientific">Pocillopora meandrina</name>
    <dbReference type="NCBI Taxonomy" id="46732"/>
    <lineage>
        <taxon>Eukaryota</taxon>
        <taxon>Metazoa</taxon>
        <taxon>Cnidaria</taxon>
        <taxon>Anthozoa</taxon>
        <taxon>Hexacorallia</taxon>
        <taxon>Scleractinia</taxon>
        <taxon>Astrocoeniina</taxon>
        <taxon>Pocilloporidae</taxon>
        <taxon>Pocillopora</taxon>
    </lineage>
</organism>
<evidence type="ECO:0000256" key="12">
    <source>
        <dbReference type="PROSITE-ProRule" id="PRU00803"/>
    </source>
</evidence>
<dbReference type="EC" id="3.1.4.50" evidence="3"/>
<dbReference type="EMBL" id="CALNXJ010000017">
    <property type="protein sequence ID" value="CAH3119599.1"/>
    <property type="molecule type" value="Genomic_DNA"/>
</dbReference>
<dbReference type="Pfam" id="PF01839">
    <property type="entry name" value="FG-GAP"/>
    <property type="match status" value="3"/>
</dbReference>
<evidence type="ECO:0000256" key="2">
    <source>
        <dbReference type="ARBA" id="ARBA00008652"/>
    </source>
</evidence>
<dbReference type="InterPro" id="IPR028994">
    <property type="entry name" value="Integrin_alpha_N"/>
</dbReference>
<feature type="repeat" description="FG-GAP" evidence="12">
    <location>
        <begin position="519"/>
        <end position="579"/>
    </location>
</feature>
<keyword evidence="9" id="KW-0325">Glycoprotein</keyword>
<keyword evidence="7" id="KW-0677">Repeat</keyword>
<evidence type="ECO:0000256" key="9">
    <source>
        <dbReference type="ARBA" id="ARBA00023180"/>
    </source>
</evidence>
<keyword evidence="8" id="KW-0378">Hydrolase</keyword>
<feature type="repeat" description="FG-GAP" evidence="12">
    <location>
        <begin position="387"/>
        <end position="447"/>
    </location>
</feature>
<comment type="similarity">
    <text evidence="2">Belongs to the GPLD1 family.</text>
</comment>
<evidence type="ECO:0000256" key="8">
    <source>
        <dbReference type="ARBA" id="ARBA00022801"/>
    </source>
</evidence>
<protein>
    <recommendedName>
        <fullName evidence="4">Phosphatidylinositol-glycan-specific phospholipase D</fullName>
        <ecNumber evidence="3">3.1.4.50</ecNumber>
    </recommendedName>
    <alternativeName>
        <fullName evidence="10">Glycosyl-phosphatidylinositol-specific phospholipase D</fullName>
    </alternativeName>
</protein>
<dbReference type="InterPro" id="IPR001028">
    <property type="entry name" value="Gprt_PLipase_D"/>
</dbReference>
<accession>A0AAU9WMX0</accession>
<dbReference type="GO" id="GO:0004621">
    <property type="term" value="F:glycosylphosphatidylinositol phospholipase D activity"/>
    <property type="evidence" value="ECO:0007669"/>
    <property type="project" value="UniProtKB-EC"/>
</dbReference>
<feature type="signal peptide" evidence="13">
    <location>
        <begin position="1"/>
        <end position="28"/>
    </location>
</feature>
<dbReference type="SMART" id="SM00191">
    <property type="entry name" value="Int_alpha"/>
    <property type="match status" value="6"/>
</dbReference>
<evidence type="ECO:0000256" key="4">
    <source>
        <dbReference type="ARBA" id="ARBA00015988"/>
    </source>
</evidence>
<comment type="catalytic activity">
    <reaction evidence="11">
        <text>a 6-(alpha-D-glucosaminyl)-1-(1,2-diacyl-sn-glycero-3-phospho)-1D-myo-inositol + H2O = 6-(alpha-D-glucosaminyl)-1D-myo-inositol + a 1,2-diacyl-sn-glycero-3-phosphate + H(+)</text>
        <dbReference type="Rhea" id="RHEA:10832"/>
        <dbReference type="ChEBI" id="CHEBI:15377"/>
        <dbReference type="ChEBI" id="CHEBI:15378"/>
        <dbReference type="ChEBI" id="CHEBI:57997"/>
        <dbReference type="ChEBI" id="CHEBI:58608"/>
        <dbReference type="ChEBI" id="CHEBI:58700"/>
        <dbReference type="EC" id="3.1.4.50"/>
    </reaction>
</comment>
<dbReference type="PROSITE" id="PS51470">
    <property type="entry name" value="FG_GAP"/>
    <property type="match status" value="4"/>
</dbReference>
<comment type="subcellular location">
    <subcellularLocation>
        <location evidence="1">Secreted</location>
    </subcellularLocation>
</comment>
<dbReference type="Proteomes" id="UP001159428">
    <property type="component" value="Unassembled WGS sequence"/>
</dbReference>
<dbReference type="PANTHER" id="PTHR23221">
    <property type="entry name" value="GLYCOSYLPHOSPHATIDYLINOSITOL PHOSPHOLIPASE D"/>
    <property type="match status" value="1"/>
</dbReference>
<feature type="repeat" description="FG-GAP" evidence="12">
    <location>
        <begin position="734"/>
        <end position="800"/>
    </location>
</feature>
<reference evidence="15 16" key="1">
    <citation type="submission" date="2022-05" db="EMBL/GenBank/DDBJ databases">
        <authorList>
            <consortium name="Genoscope - CEA"/>
            <person name="William W."/>
        </authorList>
    </citation>
    <scope>NUCLEOTIDE SEQUENCE [LARGE SCALE GENOMIC DNA]</scope>
</reference>
<evidence type="ECO:0000256" key="6">
    <source>
        <dbReference type="ARBA" id="ARBA00022729"/>
    </source>
</evidence>
<dbReference type="InterPro" id="IPR029002">
    <property type="entry name" value="PLPC/GPLD1"/>
</dbReference>
<keyword evidence="16" id="KW-1185">Reference proteome</keyword>
<gene>
    <name evidence="15" type="ORF">PMEA_00008353</name>
</gene>
<feature type="repeat" description="FG-GAP" evidence="12">
    <location>
        <begin position="456"/>
        <end position="517"/>
    </location>
</feature>
<dbReference type="GO" id="GO:0031012">
    <property type="term" value="C:extracellular matrix"/>
    <property type="evidence" value="ECO:0007669"/>
    <property type="project" value="TreeGrafter"/>
</dbReference>
<feature type="domain" description="Phospholipase C/D" evidence="14">
    <location>
        <begin position="33"/>
        <end position="206"/>
    </location>
</feature>
<evidence type="ECO:0000256" key="1">
    <source>
        <dbReference type="ARBA" id="ARBA00004613"/>
    </source>
</evidence>
<evidence type="ECO:0000256" key="7">
    <source>
        <dbReference type="ARBA" id="ARBA00022737"/>
    </source>
</evidence>
<evidence type="ECO:0000259" key="14">
    <source>
        <dbReference type="Pfam" id="PF00882"/>
    </source>
</evidence>
<dbReference type="SUPFAM" id="SSF69318">
    <property type="entry name" value="Integrin alpha N-terminal domain"/>
    <property type="match status" value="1"/>
</dbReference>
<evidence type="ECO:0000313" key="16">
    <source>
        <dbReference type="Proteomes" id="UP001159428"/>
    </source>
</evidence>
<sequence length="876" mass="95699">MAELRSSMLKLFSFLFFLLCFVTLRVSSCGISTHIDIGHQAINWFKDTRNNTDYREIILRHQDAFIGGNPYPDAMYSGLCFKGKFHAVAEDTHWAPFINATVRYIRKKYPKPWDQETEKLVAFTLGFVSHQVADVTWHSLGIDQGFLTTMGDVNFFGSFPAAHSIGDPGGDMVASFEGDTRNITASINEWYVPSGDLEDIYLEYYGEKKIDKNEIELCTALLLLGWVGEHIGGAKLFSKYSKTSPFLMEDLHSYFQGGVADMAAWSVLLWHKTIDMLEHGTDVCVIPHSPLFISCNKSDSATASSRRQLDKKLKNPGTVTPAEILKLADFSNINMKQTKRGTYFSLSESLHEKMLKSKSLSRDCHGSQNCHLKVMSNENSADKRALLMSAEYSSSVPYARLGWSLAYGNFNGQNISLVIGAPGYGTPGNSQHGRVYLVTGDADSGLPDKDLDLDVSANTILDGIVENGRFGTALAVVDFNKDGVNDLAVSAPATGANDLQYTGTVYIFFGTKGEGLNPHPSVAIYGNGTYYNLGTSLLGTDIDGDGFKDLIIGSPYAPEGGPQRGSVAIFLAKTHIQPGLDLSVHNADWMALGEQNYSWFGYSMTVTKESGKIVLLVGAPTFRLCANKDCSYSKDDVQSVGRVYLFHPNLSTQPMATITGHKTFMKLGTSLSVGKPYNNSEDILAISAATLSFEGHLVDVEDMPVSFTQSGAIYLVNSTKVLQSGSDISLNDLQYTAIFEGDRSYGRFGWSLDFTDVNHDGITDLVFSAPFRTEDITEELKGAEEGGLYVFYGGTSFPLGNATRGCKEVEPCPGEKASNVMKSSEERSRMGTTFLNIPNARSSGSTLIVSSPRSSYKAFHSGSVHVVQHASQMAVV</sequence>
<dbReference type="InterPro" id="IPR013519">
    <property type="entry name" value="Int_alpha_beta-p"/>
</dbReference>